<gene>
    <name evidence="1" type="ORF">METZ01_LOCUS173351</name>
</gene>
<reference evidence="1" key="1">
    <citation type="submission" date="2018-05" db="EMBL/GenBank/DDBJ databases">
        <authorList>
            <person name="Lanie J.A."/>
            <person name="Ng W.-L."/>
            <person name="Kazmierczak K.M."/>
            <person name="Andrzejewski T.M."/>
            <person name="Davidsen T.M."/>
            <person name="Wayne K.J."/>
            <person name="Tettelin H."/>
            <person name="Glass J.I."/>
            <person name="Rusch D."/>
            <person name="Podicherti R."/>
            <person name="Tsui H.-C.T."/>
            <person name="Winkler M.E."/>
        </authorList>
    </citation>
    <scope>NUCLEOTIDE SEQUENCE</scope>
</reference>
<protein>
    <submittedName>
        <fullName evidence="1">Uncharacterized protein</fullName>
    </submittedName>
</protein>
<name>A0A382C4Y9_9ZZZZ</name>
<proteinExistence type="predicted"/>
<evidence type="ECO:0000313" key="1">
    <source>
        <dbReference type="EMBL" id="SVB20497.1"/>
    </source>
</evidence>
<dbReference type="EMBL" id="UINC01032590">
    <property type="protein sequence ID" value="SVB20497.1"/>
    <property type="molecule type" value="Genomic_DNA"/>
</dbReference>
<accession>A0A382C4Y9</accession>
<sequence length="68" mass="7959">MIWLLIVIHLNLSADPIQIQHGEIIEMFKSKKECVSRHDDFFKKAERKNRPIPANFNLGCVPLKRSIM</sequence>
<organism evidence="1">
    <name type="scientific">marine metagenome</name>
    <dbReference type="NCBI Taxonomy" id="408172"/>
    <lineage>
        <taxon>unclassified sequences</taxon>
        <taxon>metagenomes</taxon>
        <taxon>ecological metagenomes</taxon>
    </lineage>
</organism>
<dbReference type="AlphaFoldDB" id="A0A382C4Y9"/>